<dbReference type="EMBL" id="BK015827">
    <property type="protein sequence ID" value="DAE27105.1"/>
    <property type="molecule type" value="Genomic_DNA"/>
</dbReference>
<evidence type="ECO:0000313" key="1">
    <source>
        <dbReference type="EMBL" id="DAE27105.1"/>
    </source>
</evidence>
<name>A0A8S5R7N7_9VIRU</name>
<organism evidence="1">
    <name type="scientific">virus sp. ctah610</name>
    <dbReference type="NCBI Taxonomy" id="2826807"/>
    <lineage>
        <taxon>Viruses</taxon>
    </lineage>
</organism>
<proteinExistence type="predicted"/>
<protein>
    <submittedName>
        <fullName evidence="1">Uncharacterized protein</fullName>
    </submittedName>
</protein>
<reference evidence="1" key="1">
    <citation type="journal article" date="2021" name="Proc. Natl. Acad. Sci. U.S.A.">
        <title>A Catalog of Tens of Thousands of Viruses from Human Metagenomes Reveals Hidden Associations with Chronic Diseases.</title>
        <authorList>
            <person name="Tisza M.J."/>
            <person name="Buck C.B."/>
        </authorList>
    </citation>
    <scope>NUCLEOTIDE SEQUENCE</scope>
    <source>
        <strain evidence="1">Ctah610</strain>
    </source>
</reference>
<accession>A0A8S5R7N7</accession>
<sequence>MSIKMYLKKIQLFKNSVDKYLKQVYKYGKSI</sequence>